<feature type="chain" id="PRO_5039672856" evidence="1">
    <location>
        <begin position="30"/>
        <end position="51"/>
    </location>
</feature>
<feature type="signal peptide" evidence="1">
    <location>
        <begin position="1"/>
        <end position="29"/>
    </location>
</feature>
<evidence type="ECO:0000313" key="2">
    <source>
        <dbReference type="EMBL" id="GFG52348.1"/>
    </source>
</evidence>
<accession>A0A7I9W4P5</accession>
<reference evidence="2 3" key="1">
    <citation type="journal article" date="2019" name="Emerg. Microbes Infect.">
        <title>Comprehensive subspecies identification of 175 nontuberculous mycobacteria species based on 7547 genomic profiles.</title>
        <authorList>
            <person name="Matsumoto Y."/>
            <person name="Kinjo T."/>
            <person name="Motooka D."/>
            <person name="Nabeya D."/>
            <person name="Jung N."/>
            <person name="Uechi K."/>
            <person name="Horii T."/>
            <person name="Iida T."/>
            <person name="Fujita J."/>
            <person name="Nakamura S."/>
        </authorList>
    </citation>
    <scope>NUCLEOTIDE SEQUENCE [LARGE SCALE GENOMIC DNA]</scope>
    <source>
        <strain evidence="2 3">JCM 6377</strain>
    </source>
</reference>
<dbReference type="Proteomes" id="UP000465302">
    <property type="component" value="Unassembled WGS sequence"/>
</dbReference>
<dbReference type="AlphaFoldDB" id="A0A7I9W4P5"/>
<protein>
    <submittedName>
        <fullName evidence="2">Uncharacterized protein</fullName>
    </submittedName>
</protein>
<dbReference type="EMBL" id="BLKS01000001">
    <property type="protein sequence ID" value="GFG52348.1"/>
    <property type="molecule type" value="Genomic_DNA"/>
</dbReference>
<evidence type="ECO:0000313" key="3">
    <source>
        <dbReference type="Proteomes" id="UP000465302"/>
    </source>
</evidence>
<sequence length="51" mass="5195">MNRIRTLAVTAAGAAVLAAGFGAATVGVAAPANADVCVEYYSDGTPFYYYC</sequence>
<proteinExistence type="predicted"/>
<keyword evidence="1" id="KW-0732">Signal</keyword>
<evidence type="ECO:0000256" key="1">
    <source>
        <dbReference type="SAM" id="SignalP"/>
    </source>
</evidence>
<gene>
    <name evidence="2" type="ORF">MAGR_37890</name>
</gene>
<comment type="caution">
    <text evidence="2">The sequence shown here is derived from an EMBL/GenBank/DDBJ whole genome shotgun (WGS) entry which is preliminary data.</text>
</comment>
<name>A0A7I9W4P5_MYCAG</name>
<organism evidence="2 3">
    <name type="scientific">Mycolicibacterium agri</name>
    <name type="common">Mycobacterium agri</name>
    <dbReference type="NCBI Taxonomy" id="36811"/>
    <lineage>
        <taxon>Bacteria</taxon>
        <taxon>Bacillati</taxon>
        <taxon>Actinomycetota</taxon>
        <taxon>Actinomycetes</taxon>
        <taxon>Mycobacteriales</taxon>
        <taxon>Mycobacteriaceae</taxon>
        <taxon>Mycolicibacterium</taxon>
    </lineage>
</organism>